<dbReference type="GO" id="GO:0004151">
    <property type="term" value="F:dihydroorotase activity"/>
    <property type="evidence" value="ECO:0007669"/>
    <property type="project" value="UniProtKB-EC"/>
</dbReference>
<gene>
    <name evidence="9" type="primary">URA4</name>
    <name evidence="9" type="ORF">LTR69_009993</name>
</gene>
<dbReference type="NCBIfam" id="TIGR00856">
    <property type="entry name" value="pyrC_dimer"/>
    <property type="match status" value="1"/>
</dbReference>
<evidence type="ECO:0000256" key="1">
    <source>
        <dbReference type="ARBA" id="ARBA00004880"/>
    </source>
</evidence>
<keyword evidence="6" id="KW-0862">Zinc</keyword>
<accession>A0ABR0IYL2</accession>
<organism evidence="9 10">
    <name type="scientific">Exophiala sideris</name>
    <dbReference type="NCBI Taxonomy" id="1016849"/>
    <lineage>
        <taxon>Eukaryota</taxon>
        <taxon>Fungi</taxon>
        <taxon>Dikarya</taxon>
        <taxon>Ascomycota</taxon>
        <taxon>Pezizomycotina</taxon>
        <taxon>Eurotiomycetes</taxon>
        <taxon>Chaetothyriomycetidae</taxon>
        <taxon>Chaetothyriales</taxon>
        <taxon>Herpotrichiellaceae</taxon>
        <taxon>Exophiala</taxon>
    </lineage>
</organism>
<evidence type="ECO:0000256" key="3">
    <source>
        <dbReference type="ARBA" id="ARBA00012860"/>
    </source>
</evidence>
<comment type="caution">
    <text evidence="9">The sequence shown here is derived from an EMBL/GenBank/DDBJ whole genome shotgun (WGS) entry which is preliminary data.</text>
</comment>
<dbReference type="PROSITE" id="PS00483">
    <property type="entry name" value="DIHYDROOROTASE_2"/>
    <property type="match status" value="1"/>
</dbReference>
<evidence type="ECO:0000256" key="4">
    <source>
        <dbReference type="ARBA" id="ARBA00022723"/>
    </source>
</evidence>
<comment type="similarity">
    <text evidence="2">Belongs to the metallo-dependent hydrolases superfamily. DHOase family. Class II DHOase subfamily.</text>
</comment>
<dbReference type="HAMAP" id="MF_00219">
    <property type="entry name" value="PyrC_classII"/>
    <property type="match status" value="1"/>
</dbReference>
<dbReference type="SUPFAM" id="SSF51556">
    <property type="entry name" value="Metallo-dependent hydrolases"/>
    <property type="match status" value="1"/>
</dbReference>
<dbReference type="Proteomes" id="UP001345691">
    <property type="component" value="Unassembled WGS sequence"/>
</dbReference>
<dbReference type="InterPro" id="IPR004721">
    <property type="entry name" value="DHOdimr"/>
</dbReference>
<keyword evidence="5 9" id="KW-0378">Hydrolase</keyword>
<evidence type="ECO:0000256" key="5">
    <source>
        <dbReference type="ARBA" id="ARBA00022801"/>
    </source>
</evidence>
<keyword evidence="7" id="KW-0665">Pyrimidine biosynthesis</keyword>
<dbReference type="PANTHER" id="PTHR43137">
    <property type="entry name" value="DIHYDROOROTASE"/>
    <property type="match status" value="1"/>
</dbReference>
<name>A0ABR0IYL2_9EURO</name>
<evidence type="ECO:0000313" key="10">
    <source>
        <dbReference type="Proteomes" id="UP001345691"/>
    </source>
</evidence>
<protein>
    <recommendedName>
        <fullName evidence="3">dihydroorotase</fullName>
        <ecNumber evidence="3">3.5.2.3</ecNumber>
    </recommendedName>
</protein>
<dbReference type="PANTHER" id="PTHR43137:SF1">
    <property type="entry name" value="DIHYDROOROTASE"/>
    <property type="match status" value="1"/>
</dbReference>
<dbReference type="EMBL" id="JAVRRF010000031">
    <property type="protein sequence ID" value="KAK5052231.1"/>
    <property type="molecule type" value="Genomic_DNA"/>
</dbReference>
<dbReference type="PROSITE" id="PS00482">
    <property type="entry name" value="DIHYDROOROTASE_1"/>
    <property type="match status" value="1"/>
</dbReference>
<comment type="pathway">
    <text evidence="1">Pyrimidine metabolism; UMP biosynthesis via de novo pathway; (S)-dihydroorotate from bicarbonate: step 3/3.</text>
</comment>
<reference evidence="9 10" key="1">
    <citation type="submission" date="2023-08" db="EMBL/GenBank/DDBJ databases">
        <title>Black Yeasts Isolated from many extreme environments.</title>
        <authorList>
            <person name="Coleine C."/>
            <person name="Stajich J.E."/>
            <person name="Selbmann L."/>
        </authorList>
    </citation>
    <scope>NUCLEOTIDE SEQUENCE [LARGE SCALE GENOMIC DNA]</scope>
    <source>
        <strain evidence="9 10">CCFEE 6328</strain>
    </source>
</reference>
<evidence type="ECO:0000313" key="9">
    <source>
        <dbReference type="EMBL" id="KAK5052231.1"/>
    </source>
</evidence>
<dbReference type="InterPro" id="IPR032466">
    <property type="entry name" value="Metal_Hydrolase"/>
</dbReference>
<evidence type="ECO:0000256" key="2">
    <source>
        <dbReference type="ARBA" id="ARBA00005631"/>
    </source>
</evidence>
<keyword evidence="10" id="KW-1185">Reference proteome</keyword>
<evidence type="ECO:0000256" key="7">
    <source>
        <dbReference type="ARBA" id="ARBA00022975"/>
    </source>
</evidence>
<dbReference type="Gene3D" id="3.20.20.140">
    <property type="entry name" value="Metal-dependent hydrolases"/>
    <property type="match status" value="1"/>
</dbReference>
<evidence type="ECO:0000259" key="8">
    <source>
        <dbReference type="Pfam" id="PF01979"/>
    </source>
</evidence>
<feature type="domain" description="Amidohydrolase-related" evidence="8">
    <location>
        <begin position="44"/>
        <end position="289"/>
    </location>
</feature>
<keyword evidence="4" id="KW-0479">Metal-binding</keyword>
<proteinExistence type="inferred from homology"/>
<dbReference type="InterPro" id="IPR002195">
    <property type="entry name" value="Dihydroorotase_CS"/>
</dbReference>
<dbReference type="InterPro" id="IPR006680">
    <property type="entry name" value="Amidohydro-rel"/>
</dbReference>
<sequence length="403" mass="43701">MERNAYYIGEQQLSFPRPSLQISDKKVKPGSESRNMAPRLFDGLVLPASADFHVHLRDGPMLEAVAPTVESGGVDCIFVMPNLVPPITTVEHALSYKKAIAKHTDAKLLMSLYLHQSITPETIREAKQAGIYGVKSYPAGVTTNSASGVVDYEQFYPVFEAMEQEDLVLNLHGEAPPGKDITVLNAEEAFLPTLLDLHHRFPRLRIVLEHCTTAAAIEAVKKCGPNVVATITAHHLSIIVDDWAGDPINFCKPVAKLPSDRVALLQAATSGNPRFFLGTDSAPHPLRAKKGGVGPHECGKCAAGVFTQPYATQYVLEAFEDAVNKGIIEKNQITKAVLEGFLGGFGRNFYRIEASGKKIRISAGEEKVISKLAIGSAGADAAGDVVIPFKRDTSVYSLEWLED</sequence>
<evidence type="ECO:0000256" key="6">
    <source>
        <dbReference type="ARBA" id="ARBA00022833"/>
    </source>
</evidence>
<dbReference type="Pfam" id="PF01979">
    <property type="entry name" value="Amidohydro_1"/>
    <property type="match status" value="1"/>
</dbReference>
<dbReference type="EC" id="3.5.2.3" evidence="3"/>